<protein>
    <submittedName>
        <fullName evidence="1">Uncharacterized protein</fullName>
    </submittedName>
</protein>
<feature type="non-terminal residue" evidence="1">
    <location>
        <position position="379"/>
    </location>
</feature>
<organism evidence="1 2">
    <name type="scientific">Spiromyces aspiralis</name>
    <dbReference type="NCBI Taxonomy" id="68401"/>
    <lineage>
        <taxon>Eukaryota</taxon>
        <taxon>Fungi</taxon>
        <taxon>Fungi incertae sedis</taxon>
        <taxon>Zoopagomycota</taxon>
        <taxon>Kickxellomycotina</taxon>
        <taxon>Kickxellomycetes</taxon>
        <taxon>Kickxellales</taxon>
        <taxon>Kickxellaceae</taxon>
        <taxon>Spiromyces</taxon>
    </lineage>
</organism>
<evidence type="ECO:0000313" key="2">
    <source>
        <dbReference type="Proteomes" id="UP001145114"/>
    </source>
</evidence>
<name>A0ACC1HMF3_9FUNG</name>
<gene>
    <name evidence="1" type="ORF">EV182_005515</name>
</gene>
<keyword evidence="2" id="KW-1185">Reference proteome</keyword>
<reference evidence="1" key="1">
    <citation type="submission" date="2022-06" db="EMBL/GenBank/DDBJ databases">
        <title>Phylogenomic reconstructions and comparative analyses of Kickxellomycotina fungi.</title>
        <authorList>
            <person name="Reynolds N.K."/>
            <person name="Stajich J.E."/>
            <person name="Barry K."/>
            <person name="Grigoriev I.V."/>
            <person name="Crous P."/>
            <person name="Smith M.E."/>
        </authorList>
    </citation>
    <scope>NUCLEOTIDE SEQUENCE</scope>
    <source>
        <strain evidence="1">RSA 2271</strain>
    </source>
</reference>
<evidence type="ECO:0000313" key="1">
    <source>
        <dbReference type="EMBL" id="KAJ1677750.1"/>
    </source>
</evidence>
<comment type="caution">
    <text evidence="1">The sequence shown here is derived from an EMBL/GenBank/DDBJ whole genome shotgun (WGS) entry which is preliminary data.</text>
</comment>
<dbReference type="Proteomes" id="UP001145114">
    <property type="component" value="Unassembled WGS sequence"/>
</dbReference>
<accession>A0ACC1HMF3</accession>
<sequence length="379" mass="41667">MVLGGHTANICAIATSGSRIITGSWDHTARVWEKGDCVQILEGHSNAVWAVLELTDGTILTGSADKSIFRWRHGAVMQRYMDHTDCVRSLVQLNDHLFASCSNDETLRIWSIETGECKRVMHGHTAFVYTLAALGYGNEQQLVSGGEDRTVRVWKDDQCEQSIALPAVSVWSIAAMPSGDIVCAASDAKVRIFTRDPNRVASNEVLEAFERENSNFAMSKQTVGGGKGIDTESLPGPERLNQPGDKNGQTIMIKQDRGVFAYHWDGTSFEWKCIGEVVDSQGSQSKTVYNGKEYDYVFDVELENGRPLKLPYNVNENPYAAANRFVEIHNLPSYHIEEIASFLIKNTEGIQLSQQGGPSDPLTGAHRYIPETGPAAPGA</sequence>
<proteinExistence type="predicted"/>
<dbReference type="EMBL" id="JAMZIH010001996">
    <property type="protein sequence ID" value="KAJ1677750.1"/>
    <property type="molecule type" value="Genomic_DNA"/>
</dbReference>